<dbReference type="EMBL" id="MBFS01001543">
    <property type="protein sequence ID" value="PVV00883.1"/>
    <property type="molecule type" value="Genomic_DNA"/>
</dbReference>
<feature type="region of interest" description="Disordered" evidence="1">
    <location>
        <begin position="1"/>
        <end position="74"/>
    </location>
</feature>
<gene>
    <name evidence="2" type="ORF">BB560_004719</name>
</gene>
<evidence type="ECO:0000256" key="1">
    <source>
        <dbReference type="SAM" id="MobiDB-lite"/>
    </source>
</evidence>
<reference evidence="2 3" key="1">
    <citation type="journal article" date="2018" name="MBio">
        <title>Comparative Genomics Reveals the Core Gene Toolbox for the Fungus-Insect Symbiosis.</title>
        <authorList>
            <person name="Wang Y."/>
            <person name="Stata M."/>
            <person name="Wang W."/>
            <person name="Stajich J.E."/>
            <person name="White M.M."/>
            <person name="Moncalvo J.M."/>
        </authorList>
    </citation>
    <scope>NUCLEOTIDE SEQUENCE [LARGE SCALE GENOMIC DNA]</scope>
    <source>
        <strain evidence="2 3">SC-DP-2</strain>
    </source>
</reference>
<keyword evidence="3" id="KW-1185">Reference proteome</keyword>
<feature type="non-terminal residue" evidence="2">
    <location>
        <position position="74"/>
    </location>
</feature>
<comment type="caution">
    <text evidence="2">The sequence shown here is derived from an EMBL/GenBank/DDBJ whole genome shotgun (WGS) entry which is preliminary data.</text>
</comment>
<name>A0A2T9Z8F8_9FUNG</name>
<protein>
    <submittedName>
        <fullName evidence="2">Uncharacterized protein</fullName>
    </submittedName>
</protein>
<dbReference type="Proteomes" id="UP000245609">
    <property type="component" value="Unassembled WGS sequence"/>
</dbReference>
<accession>A0A2T9Z8F8</accession>
<evidence type="ECO:0000313" key="3">
    <source>
        <dbReference type="Proteomes" id="UP000245609"/>
    </source>
</evidence>
<dbReference type="AlphaFoldDB" id="A0A2T9Z8F8"/>
<feature type="non-terminal residue" evidence="2">
    <location>
        <position position="1"/>
    </location>
</feature>
<organism evidence="2 3">
    <name type="scientific">Smittium megazygosporum</name>
    <dbReference type="NCBI Taxonomy" id="133381"/>
    <lineage>
        <taxon>Eukaryota</taxon>
        <taxon>Fungi</taxon>
        <taxon>Fungi incertae sedis</taxon>
        <taxon>Zoopagomycota</taxon>
        <taxon>Kickxellomycotina</taxon>
        <taxon>Harpellomycetes</taxon>
        <taxon>Harpellales</taxon>
        <taxon>Legeriomycetaceae</taxon>
        <taxon>Smittium</taxon>
    </lineage>
</organism>
<sequence>PGGNKKSGKEEEITRNSAMVKRSKSKATAVPKIKSRAKTIRQATSKEDNQSKWQSNGKATAKEEEEQGAKTKAT</sequence>
<proteinExistence type="predicted"/>
<evidence type="ECO:0000313" key="2">
    <source>
        <dbReference type="EMBL" id="PVV00883.1"/>
    </source>
</evidence>